<evidence type="ECO:0000256" key="3">
    <source>
        <dbReference type="ARBA" id="ARBA00023015"/>
    </source>
</evidence>
<dbReference type="PANTHER" id="PTHR11829">
    <property type="entry name" value="FORKHEAD BOX PROTEIN"/>
    <property type="match status" value="1"/>
</dbReference>
<feature type="domain" description="Fork-head" evidence="9">
    <location>
        <begin position="31"/>
        <end position="125"/>
    </location>
</feature>
<sequence length="404" mass="45817">MCYCTTSAISVNTARQLNMPRPSRESYGDQKPPYSYISLTAMAIWSSPEKMLPLNEIYKFITDRFPYYRRNTQRWQNSLRHNLSFNDCFIKVPRRPDRPGKGAYWALHPQAFDMFENGSLLRRRKRFKLHKNDKDILNEELAALANLNRFFFNSNCSGSKLSEPVGVIDATAHLLHNANFYMTDVPTSKVFNIRSSPNSIISTENDVSRVDDVSVSMLPSCSPKHFSSSSGNFSTNSLQFTPCRPKRPFTIESLITPDELKSNKRIDCYSKEIHDMEDLVKMYGDEVPEPQVAQINIASPAKYNEIKRINNEKLYAPLPPMHTITTASSLSLLQYTTGVNGRSSQLPHSANIHLFDLPVPNSVLAVPNALSNLHHSYNSEHNLHIPHILHHSAGILQRISPSAI</sequence>
<dbReference type="InterPro" id="IPR001766">
    <property type="entry name" value="Fork_head_dom"/>
</dbReference>
<evidence type="ECO:0000256" key="7">
    <source>
        <dbReference type="ARBA" id="ARBA00060234"/>
    </source>
</evidence>
<evidence type="ECO:0000256" key="6">
    <source>
        <dbReference type="ARBA" id="ARBA00023242"/>
    </source>
</evidence>
<dbReference type="InterPro" id="IPR018122">
    <property type="entry name" value="TF_fork_head_CS_1"/>
</dbReference>
<evidence type="ECO:0000256" key="4">
    <source>
        <dbReference type="ARBA" id="ARBA00023125"/>
    </source>
</evidence>
<evidence type="ECO:0000313" key="11">
    <source>
        <dbReference type="Proteomes" id="UP000095300"/>
    </source>
</evidence>
<evidence type="ECO:0000313" key="10">
    <source>
        <dbReference type="EnsemblMetazoa" id="SCAU011320-PA"/>
    </source>
</evidence>
<evidence type="ECO:0000256" key="2">
    <source>
        <dbReference type="ARBA" id="ARBA00022473"/>
    </source>
</evidence>
<dbReference type="GO" id="GO:0000981">
    <property type="term" value="F:DNA-binding transcription factor activity, RNA polymerase II-specific"/>
    <property type="evidence" value="ECO:0007669"/>
    <property type="project" value="TreeGrafter"/>
</dbReference>
<proteinExistence type="predicted"/>
<dbReference type="SUPFAM" id="SSF46785">
    <property type="entry name" value="Winged helix' DNA-binding domain"/>
    <property type="match status" value="1"/>
</dbReference>
<dbReference type="AlphaFoldDB" id="A0A1I8PUU3"/>
<keyword evidence="4 8" id="KW-0238">DNA-binding</keyword>
<evidence type="ECO:0000256" key="5">
    <source>
        <dbReference type="ARBA" id="ARBA00023163"/>
    </source>
</evidence>
<dbReference type="STRING" id="35570.A0A1I8PUU3"/>
<dbReference type="GO" id="GO:0000978">
    <property type="term" value="F:RNA polymerase II cis-regulatory region sequence-specific DNA binding"/>
    <property type="evidence" value="ECO:0007669"/>
    <property type="project" value="TreeGrafter"/>
</dbReference>
<protein>
    <recommendedName>
        <fullName evidence="9">Fork-head domain-containing protein</fullName>
    </recommendedName>
</protein>
<dbReference type="VEuPathDB" id="VectorBase:SCAU011320"/>
<dbReference type="PROSITE" id="PS00657">
    <property type="entry name" value="FORK_HEAD_1"/>
    <property type="match status" value="1"/>
</dbReference>
<keyword evidence="3" id="KW-0805">Transcription regulation</keyword>
<feature type="DNA-binding region" description="Fork-head" evidence="8">
    <location>
        <begin position="31"/>
        <end position="125"/>
    </location>
</feature>
<organism evidence="10 11">
    <name type="scientific">Stomoxys calcitrans</name>
    <name type="common">Stable fly</name>
    <name type="synonym">Conops calcitrans</name>
    <dbReference type="NCBI Taxonomy" id="35570"/>
    <lineage>
        <taxon>Eukaryota</taxon>
        <taxon>Metazoa</taxon>
        <taxon>Ecdysozoa</taxon>
        <taxon>Arthropoda</taxon>
        <taxon>Hexapoda</taxon>
        <taxon>Insecta</taxon>
        <taxon>Pterygota</taxon>
        <taxon>Neoptera</taxon>
        <taxon>Endopterygota</taxon>
        <taxon>Diptera</taxon>
        <taxon>Brachycera</taxon>
        <taxon>Muscomorpha</taxon>
        <taxon>Muscoidea</taxon>
        <taxon>Muscidae</taxon>
        <taxon>Stomoxys</taxon>
    </lineage>
</organism>
<dbReference type="PROSITE" id="PS00658">
    <property type="entry name" value="FORK_HEAD_2"/>
    <property type="match status" value="1"/>
</dbReference>
<dbReference type="KEGG" id="scac:106094452"/>
<dbReference type="PROSITE" id="PS50039">
    <property type="entry name" value="FORK_HEAD_3"/>
    <property type="match status" value="1"/>
</dbReference>
<keyword evidence="6 8" id="KW-0539">Nucleus</keyword>
<comment type="function">
    <text evidence="7">Involved in development during embryogenesis.</text>
</comment>
<gene>
    <name evidence="10" type="primary">106094452</name>
</gene>
<accession>A0A1I8PUU3</accession>
<dbReference type="Gene3D" id="1.10.10.10">
    <property type="entry name" value="Winged helix-like DNA-binding domain superfamily/Winged helix DNA-binding domain"/>
    <property type="match status" value="1"/>
</dbReference>
<dbReference type="Pfam" id="PF00250">
    <property type="entry name" value="Forkhead"/>
    <property type="match status" value="1"/>
</dbReference>
<dbReference type="InterPro" id="IPR050211">
    <property type="entry name" value="FOX_domain-containing"/>
</dbReference>
<dbReference type="InterPro" id="IPR036390">
    <property type="entry name" value="WH_DNA-bd_sf"/>
</dbReference>
<evidence type="ECO:0000256" key="1">
    <source>
        <dbReference type="ARBA" id="ARBA00004123"/>
    </source>
</evidence>
<dbReference type="InterPro" id="IPR036388">
    <property type="entry name" value="WH-like_DNA-bd_sf"/>
</dbReference>
<reference evidence="10" key="1">
    <citation type="submission" date="2020-05" db="UniProtKB">
        <authorList>
            <consortium name="EnsemblMetazoa"/>
        </authorList>
    </citation>
    <scope>IDENTIFICATION</scope>
    <source>
        <strain evidence="10">USDA</strain>
    </source>
</reference>
<name>A0A1I8PUU3_STOCA</name>
<dbReference type="SMART" id="SM00339">
    <property type="entry name" value="FH"/>
    <property type="match status" value="1"/>
</dbReference>
<evidence type="ECO:0000259" key="9">
    <source>
        <dbReference type="PROSITE" id="PS50039"/>
    </source>
</evidence>
<keyword evidence="11" id="KW-1185">Reference proteome</keyword>
<keyword evidence="2" id="KW-0217">Developmental protein</keyword>
<evidence type="ECO:0000256" key="8">
    <source>
        <dbReference type="PROSITE-ProRule" id="PRU00089"/>
    </source>
</evidence>
<keyword evidence="5" id="KW-0804">Transcription</keyword>
<comment type="subcellular location">
    <subcellularLocation>
        <location evidence="1 8">Nucleus</location>
    </subcellularLocation>
</comment>
<dbReference type="OrthoDB" id="5954824at2759"/>
<dbReference type="EnsemblMetazoa" id="SCAU011320-RA">
    <property type="protein sequence ID" value="SCAU011320-PA"/>
    <property type="gene ID" value="SCAU011320"/>
</dbReference>
<dbReference type="InterPro" id="IPR030456">
    <property type="entry name" value="TF_fork_head_CS_2"/>
</dbReference>
<dbReference type="Proteomes" id="UP000095300">
    <property type="component" value="Unassembled WGS sequence"/>
</dbReference>
<dbReference type="GO" id="GO:0030154">
    <property type="term" value="P:cell differentiation"/>
    <property type="evidence" value="ECO:0007669"/>
    <property type="project" value="TreeGrafter"/>
</dbReference>
<dbReference type="GO" id="GO:0009653">
    <property type="term" value="P:anatomical structure morphogenesis"/>
    <property type="evidence" value="ECO:0007669"/>
    <property type="project" value="TreeGrafter"/>
</dbReference>
<dbReference type="FunFam" id="1.10.10.10:FF:000082">
    <property type="entry name" value="forkhead box protein B2"/>
    <property type="match status" value="1"/>
</dbReference>
<dbReference type="PRINTS" id="PR00053">
    <property type="entry name" value="FORKHEAD"/>
</dbReference>
<dbReference type="GO" id="GO:0005634">
    <property type="term" value="C:nucleus"/>
    <property type="evidence" value="ECO:0007669"/>
    <property type="project" value="UniProtKB-SubCell"/>
</dbReference>
<dbReference type="PANTHER" id="PTHR11829:SF377">
    <property type="entry name" value="FORK HEAD DOMAIN-CONTAINING PROTEIN FD4-RELATED"/>
    <property type="match status" value="1"/>
</dbReference>